<accession>A0A5M6DE60</accession>
<dbReference type="InterPro" id="IPR039425">
    <property type="entry name" value="RNA_pol_sigma-70-like"/>
</dbReference>
<evidence type="ECO:0000256" key="3">
    <source>
        <dbReference type="ARBA" id="ARBA00023082"/>
    </source>
</evidence>
<evidence type="ECO:0000313" key="7">
    <source>
        <dbReference type="EMBL" id="KAA5544690.1"/>
    </source>
</evidence>
<organism evidence="7 8">
    <name type="scientific">Roseiconus nitratireducens</name>
    <dbReference type="NCBI Taxonomy" id="2605748"/>
    <lineage>
        <taxon>Bacteria</taxon>
        <taxon>Pseudomonadati</taxon>
        <taxon>Planctomycetota</taxon>
        <taxon>Planctomycetia</taxon>
        <taxon>Pirellulales</taxon>
        <taxon>Pirellulaceae</taxon>
        <taxon>Roseiconus</taxon>
    </lineage>
</organism>
<dbReference type="GO" id="GO:0016987">
    <property type="term" value="F:sigma factor activity"/>
    <property type="evidence" value="ECO:0007669"/>
    <property type="project" value="UniProtKB-KW"/>
</dbReference>
<evidence type="ECO:0000313" key="8">
    <source>
        <dbReference type="Proteomes" id="UP000324479"/>
    </source>
</evidence>
<keyword evidence="4" id="KW-0238">DNA-binding</keyword>
<dbReference type="GO" id="GO:0006352">
    <property type="term" value="P:DNA-templated transcription initiation"/>
    <property type="evidence" value="ECO:0007669"/>
    <property type="project" value="InterPro"/>
</dbReference>
<protein>
    <submittedName>
        <fullName evidence="7">Sigma-70 family RNA polymerase sigma factor</fullName>
    </submittedName>
</protein>
<dbReference type="Pfam" id="PF04542">
    <property type="entry name" value="Sigma70_r2"/>
    <property type="match status" value="1"/>
</dbReference>
<dbReference type="Gene3D" id="1.10.1740.10">
    <property type="match status" value="1"/>
</dbReference>
<dbReference type="InterPro" id="IPR036388">
    <property type="entry name" value="WH-like_DNA-bd_sf"/>
</dbReference>
<dbReference type="InterPro" id="IPR013325">
    <property type="entry name" value="RNA_pol_sigma_r2"/>
</dbReference>
<dbReference type="InterPro" id="IPR013324">
    <property type="entry name" value="RNA_pol_sigma_r3/r4-like"/>
</dbReference>
<sequence>MFLSGVRDLDPESWSRLVQTFGPIVYRWCRTSGVSPADAPDLVQDVFTSIARGIGGFQRQTAEGSFRSWIATITRNRIRDHFRRRAAREQAEGGTEALVRLQQQSDDIDDSVRGETIESPLLRQVMAAAQSEFEPKTWTAFCLTTLESKSPAAVAELTGLSVASVYQSKSRVLRRIRQRMAELPQ</sequence>
<comment type="similarity">
    <text evidence="1">Belongs to the sigma-70 factor family. ECF subfamily.</text>
</comment>
<gene>
    <name evidence="7" type="ORF">FYK55_09310</name>
</gene>
<feature type="domain" description="RNA polymerase sigma-70 region 2" evidence="6">
    <location>
        <begin position="17"/>
        <end position="86"/>
    </location>
</feature>
<dbReference type="InterPro" id="IPR007627">
    <property type="entry name" value="RNA_pol_sigma70_r2"/>
</dbReference>
<comment type="caution">
    <text evidence="7">The sequence shown here is derived from an EMBL/GenBank/DDBJ whole genome shotgun (WGS) entry which is preliminary data.</text>
</comment>
<dbReference type="AlphaFoldDB" id="A0A5M6DE60"/>
<keyword evidence="5" id="KW-0804">Transcription</keyword>
<dbReference type="PANTHER" id="PTHR43133">
    <property type="entry name" value="RNA POLYMERASE ECF-TYPE SIGMA FACTO"/>
    <property type="match status" value="1"/>
</dbReference>
<proteinExistence type="inferred from homology"/>
<keyword evidence="3" id="KW-0731">Sigma factor</keyword>
<dbReference type="Gene3D" id="1.10.10.10">
    <property type="entry name" value="Winged helix-like DNA-binding domain superfamily/Winged helix DNA-binding domain"/>
    <property type="match status" value="1"/>
</dbReference>
<dbReference type="NCBIfam" id="TIGR02937">
    <property type="entry name" value="sigma70-ECF"/>
    <property type="match status" value="1"/>
</dbReference>
<dbReference type="GO" id="GO:0003677">
    <property type="term" value="F:DNA binding"/>
    <property type="evidence" value="ECO:0007669"/>
    <property type="project" value="UniProtKB-KW"/>
</dbReference>
<dbReference type="EMBL" id="VWOX01000004">
    <property type="protein sequence ID" value="KAA5544690.1"/>
    <property type="molecule type" value="Genomic_DNA"/>
</dbReference>
<keyword evidence="2" id="KW-0805">Transcription regulation</keyword>
<dbReference type="PANTHER" id="PTHR43133:SF8">
    <property type="entry name" value="RNA POLYMERASE SIGMA FACTOR HI_1459-RELATED"/>
    <property type="match status" value="1"/>
</dbReference>
<dbReference type="Proteomes" id="UP000324479">
    <property type="component" value="Unassembled WGS sequence"/>
</dbReference>
<evidence type="ECO:0000259" key="6">
    <source>
        <dbReference type="Pfam" id="PF04542"/>
    </source>
</evidence>
<evidence type="ECO:0000256" key="4">
    <source>
        <dbReference type="ARBA" id="ARBA00023125"/>
    </source>
</evidence>
<dbReference type="InterPro" id="IPR014284">
    <property type="entry name" value="RNA_pol_sigma-70_dom"/>
</dbReference>
<reference evidence="7 8" key="1">
    <citation type="submission" date="2019-08" db="EMBL/GenBank/DDBJ databases">
        <authorList>
            <person name="Dhanesh K."/>
            <person name="Kumar G."/>
            <person name="Sasikala C."/>
            <person name="Venkata Ramana C."/>
        </authorList>
    </citation>
    <scope>NUCLEOTIDE SEQUENCE [LARGE SCALE GENOMIC DNA]</scope>
    <source>
        <strain evidence="7 8">JC645</strain>
    </source>
</reference>
<evidence type="ECO:0000256" key="5">
    <source>
        <dbReference type="ARBA" id="ARBA00023163"/>
    </source>
</evidence>
<name>A0A5M6DE60_9BACT</name>
<keyword evidence="8" id="KW-1185">Reference proteome</keyword>
<evidence type="ECO:0000256" key="2">
    <source>
        <dbReference type="ARBA" id="ARBA00023015"/>
    </source>
</evidence>
<dbReference type="SUPFAM" id="SSF88946">
    <property type="entry name" value="Sigma2 domain of RNA polymerase sigma factors"/>
    <property type="match status" value="1"/>
</dbReference>
<dbReference type="SUPFAM" id="SSF88659">
    <property type="entry name" value="Sigma3 and sigma4 domains of RNA polymerase sigma factors"/>
    <property type="match status" value="1"/>
</dbReference>
<evidence type="ECO:0000256" key="1">
    <source>
        <dbReference type="ARBA" id="ARBA00010641"/>
    </source>
</evidence>